<evidence type="ECO:0000313" key="10">
    <source>
        <dbReference type="EMBL" id="XAT84327.1"/>
    </source>
</evidence>
<evidence type="ECO:0000256" key="2">
    <source>
        <dbReference type="ARBA" id="ARBA00022730"/>
    </source>
</evidence>
<keyword evidence="4 7" id="KW-0689">Ribosomal protein</keyword>
<dbReference type="InterPro" id="IPR001648">
    <property type="entry name" value="Ribosomal_bS18"/>
</dbReference>
<dbReference type="PANTHER" id="PTHR13479">
    <property type="entry name" value="30S RIBOSOMAL PROTEIN S18"/>
    <property type="match status" value="1"/>
</dbReference>
<keyword evidence="2 7" id="KW-0699">rRNA-binding</keyword>
<dbReference type="AlphaFoldDB" id="A0AAU7AMZ3"/>
<accession>A0AAU7AMZ3</accession>
<keyword evidence="10" id="KW-0150">Chloroplast</keyword>
<keyword evidence="3 7" id="KW-0694">RNA-binding</keyword>
<dbReference type="GO" id="GO:0006412">
    <property type="term" value="P:translation"/>
    <property type="evidence" value="ECO:0007669"/>
    <property type="project" value="UniProtKB-UniRule"/>
</dbReference>
<dbReference type="GO" id="GO:0070181">
    <property type="term" value="F:small ribosomal subunit rRNA binding"/>
    <property type="evidence" value="ECO:0007669"/>
    <property type="project" value="TreeGrafter"/>
</dbReference>
<name>A0AAU7AMZ3_9POAL</name>
<evidence type="ECO:0000256" key="9">
    <source>
        <dbReference type="SAM" id="MobiDB-lite"/>
    </source>
</evidence>
<protein>
    <recommendedName>
        <fullName evidence="6 7">Small ribosomal subunit protein bS18c</fullName>
    </recommendedName>
</protein>
<evidence type="ECO:0000256" key="6">
    <source>
        <dbReference type="ARBA" id="ARBA00035266"/>
    </source>
</evidence>
<dbReference type="PANTHER" id="PTHR13479:SF40">
    <property type="entry name" value="SMALL RIBOSOMAL SUBUNIT PROTEIN BS18M"/>
    <property type="match status" value="1"/>
</dbReference>
<evidence type="ECO:0000256" key="8">
    <source>
        <dbReference type="RuleBase" id="RU003910"/>
    </source>
</evidence>
<feature type="compositionally biased region" description="Basic and acidic residues" evidence="9">
    <location>
        <begin position="101"/>
        <end position="112"/>
    </location>
</feature>
<dbReference type="GO" id="GO:0005763">
    <property type="term" value="C:mitochondrial small ribosomal subunit"/>
    <property type="evidence" value="ECO:0007669"/>
    <property type="project" value="TreeGrafter"/>
</dbReference>
<organism evidence="10">
    <name type="scientific">Juncus fauriei</name>
    <dbReference type="NCBI Taxonomy" id="2980169"/>
    <lineage>
        <taxon>Eukaryota</taxon>
        <taxon>Viridiplantae</taxon>
        <taxon>Streptophyta</taxon>
        <taxon>Embryophyta</taxon>
        <taxon>Tracheophyta</taxon>
        <taxon>Spermatophyta</taxon>
        <taxon>Magnoliopsida</taxon>
        <taxon>Liliopsida</taxon>
        <taxon>Poales</taxon>
        <taxon>Juncaceae</taxon>
        <taxon>Juncus</taxon>
    </lineage>
</organism>
<geneLocation type="chloroplast" evidence="10"/>
<dbReference type="GO" id="GO:0003735">
    <property type="term" value="F:structural constituent of ribosome"/>
    <property type="evidence" value="ECO:0007669"/>
    <property type="project" value="InterPro"/>
</dbReference>
<comment type="similarity">
    <text evidence="1 7 8">Belongs to the bacterial ribosomal protein bS18 family.</text>
</comment>
<evidence type="ECO:0000256" key="7">
    <source>
        <dbReference type="HAMAP-Rule" id="MF_00270"/>
    </source>
</evidence>
<evidence type="ECO:0000256" key="4">
    <source>
        <dbReference type="ARBA" id="ARBA00022980"/>
    </source>
</evidence>
<dbReference type="EMBL" id="PP790565">
    <property type="protein sequence ID" value="XAT84327.1"/>
    <property type="molecule type" value="Genomic_DNA"/>
</dbReference>
<dbReference type="InterPro" id="IPR036870">
    <property type="entry name" value="Ribosomal_bS18_sf"/>
</dbReference>
<feature type="region of interest" description="Disordered" evidence="9">
    <location>
        <begin position="97"/>
        <end position="121"/>
    </location>
</feature>
<dbReference type="PRINTS" id="PR00974">
    <property type="entry name" value="RIBOSOMALS18"/>
</dbReference>
<keyword evidence="10" id="KW-0934">Plastid</keyword>
<sequence length="121" mass="14146">MRSRKLIDSKNIKLLHRFIGYQGKIIPRRVSKVAFAVQRLLSAAIKKARILALLPFVENKKHSQKVRMLKQRIQEKKGKKIQRKVKKKKILRILVYSKWKRQPDPKKKDKGTAKPGKTPAT</sequence>
<dbReference type="HAMAP" id="MF_00270">
    <property type="entry name" value="Ribosomal_bS18"/>
    <property type="match status" value="1"/>
</dbReference>
<dbReference type="SUPFAM" id="SSF46911">
    <property type="entry name" value="Ribosomal protein S18"/>
    <property type="match status" value="1"/>
</dbReference>
<dbReference type="GO" id="GO:0009507">
    <property type="term" value="C:chloroplast"/>
    <property type="evidence" value="ECO:0007669"/>
    <property type="project" value="UniProtKB-SubCell"/>
</dbReference>
<gene>
    <name evidence="7 10" type="primary">rps18</name>
</gene>
<reference evidence="10" key="1">
    <citation type="submission" date="2024-05" db="EMBL/GenBank/DDBJ databases">
        <authorList>
            <person name="Lee J.-e."/>
            <person name="Kim S."/>
            <person name="Choi S.C."/>
        </authorList>
    </citation>
    <scope>NUCLEOTIDE SEQUENCE</scope>
</reference>
<comment type="subunit">
    <text evidence="7">Part of the 30S ribosomal subunit.</text>
</comment>
<comment type="subcellular location">
    <subcellularLocation>
        <location evidence="7">Plastid</location>
        <location evidence="7">Chloroplast</location>
    </subcellularLocation>
</comment>
<dbReference type="Pfam" id="PF01084">
    <property type="entry name" value="Ribosomal_S18"/>
    <property type="match status" value="1"/>
</dbReference>
<keyword evidence="5 7" id="KW-0687">Ribonucleoprotein</keyword>
<proteinExistence type="inferred from homology"/>
<dbReference type="Gene3D" id="4.10.640.10">
    <property type="entry name" value="Ribosomal protein S18"/>
    <property type="match status" value="1"/>
</dbReference>
<evidence type="ECO:0000256" key="3">
    <source>
        <dbReference type="ARBA" id="ARBA00022884"/>
    </source>
</evidence>
<dbReference type="NCBIfam" id="TIGR00165">
    <property type="entry name" value="S18"/>
    <property type="match status" value="1"/>
</dbReference>
<evidence type="ECO:0000256" key="5">
    <source>
        <dbReference type="ARBA" id="ARBA00023274"/>
    </source>
</evidence>
<evidence type="ECO:0000256" key="1">
    <source>
        <dbReference type="ARBA" id="ARBA00005589"/>
    </source>
</evidence>